<name>A0A1R0GVR6_9FUNG</name>
<dbReference type="Proteomes" id="UP000187455">
    <property type="component" value="Unassembled WGS sequence"/>
</dbReference>
<feature type="compositionally biased region" description="Polar residues" evidence="1">
    <location>
        <begin position="9"/>
        <end position="27"/>
    </location>
</feature>
<organism evidence="4 5">
    <name type="scientific">Smittium mucronatum</name>
    <dbReference type="NCBI Taxonomy" id="133383"/>
    <lineage>
        <taxon>Eukaryota</taxon>
        <taxon>Fungi</taxon>
        <taxon>Fungi incertae sedis</taxon>
        <taxon>Zoopagomycota</taxon>
        <taxon>Kickxellomycotina</taxon>
        <taxon>Harpellomycetes</taxon>
        <taxon>Harpellales</taxon>
        <taxon>Legeriomycetaceae</taxon>
        <taxon>Smittium</taxon>
    </lineage>
</organism>
<reference evidence="4 5" key="1">
    <citation type="journal article" date="2016" name="Mol. Biol. Evol.">
        <title>Genome-Wide Survey of Gut Fungi (Harpellales) Reveals the First Horizontally Transferred Ubiquitin Gene from a Mosquito Host.</title>
        <authorList>
            <person name="Wang Y."/>
            <person name="White M.M."/>
            <person name="Kvist S."/>
            <person name="Moncalvo J.M."/>
        </authorList>
    </citation>
    <scope>NUCLEOTIDE SEQUENCE [LARGE SCALE GENOMIC DNA]</scope>
    <source>
        <strain evidence="4 5">ALG-7-W6</strain>
    </source>
</reference>
<feature type="domain" description="Tag1-like fifth Ig-like" evidence="3">
    <location>
        <begin position="779"/>
        <end position="894"/>
    </location>
</feature>
<dbReference type="OrthoDB" id="5596576at2759"/>
<dbReference type="STRING" id="133383.A0A1R0GVR6"/>
<evidence type="ECO:0000313" key="4">
    <source>
        <dbReference type="EMBL" id="OLY80969.1"/>
    </source>
</evidence>
<proteinExistence type="predicted"/>
<feature type="region of interest" description="Disordered" evidence="1">
    <location>
        <begin position="1"/>
        <end position="33"/>
    </location>
</feature>
<sequence>MKKNFKTPEATQSSKKSATLPEQSLSYSPEDDENIPLLRDLRGNSIDSLPIADQPFLLQDSVSSATNSISTEFPLLSTKQSLFKGFTFNVRYVLLSVIFILFSLFYFAIPWGIGIVASNLDPEILKFDLAQLTDNGFKLNLELKSGIPSYLPLKTSFSTIDLYGIFEETPKKLSYIASKSKSDVPIANLNIADFSIIPGLKKITTQIIVSFNDVQHSGKYLSKLINTLGGFDDCGSKNHSRKALFPSLKNIKIYAKGKLNISIGKLGFNSVNIRKIIDIKLGNFPSLSLSGKLGPITENPYTHTVSMSYQGHIQHNLEQNSTISFPDMRFNLDYSGSQISSLKLSAIKHSRKETSFTASLNFYPTPDKTKLKQVYKTPIAIESFINKIVTPDCNTFTICGYNSGTDSLRSYNQKTSYNSLWVNNLLSNINLPISFDYAHKNIINMSYKSPITPELILNSGFLDLDSKYDDGFRVSPSGQARIRIPLKDLDVSKLSVKLLSISGNLNHNILGSSLDKTPLISPGNKNSTRYKHLKNIFNVTEFKVPVITELEKEEASFLFSSPKTPIIFNKDNKKEVESWLNEVAYSNIITGILQGDIDITLYAFGTTISIRNIKFMIPINYDFKSKSINKGIEFSPDILNPQIQSIVLKHSSQNLIKAEIEVETLSNFDFGFYLSDIATKLLYKNSTISNVFLQDTMFSKGNHTNKLLIDLPLGPKKKNLEEFIELVSSGNKTFANVKGFEGSTSVIPLDMVYKNFNHLVEFDLAQYSSKDQSRPILKNPVIKDTFVNIFSSTIQTTIINPASGIPVYVASIKGDSYFHGTLLGNVNERYVKKLPNGRFDCRNCIELFPNVETVTPKIKANLIDKTKLWQLLRDSIGGTLAVDAHIEVEILIGNDNIILLKSIRRDIPINLRL</sequence>
<comment type="caution">
    <text evidence="4">The sequence shown here is derived from an EMBL/GenBank/DDBJ whole genome shotgun (WGS) entry which is preliminary data.</text>
</comment>
<evidence type="ECO:0000256" key="1">
    <source>
        <dbReference type="SAM" id="MobiDB-lite"/>
    </source>
</evidence>
<dbReference type="Pfam" id="PF26153">
    <property type="entry name" value="LEA-2L_5"/>
    <property type="match status" value="1"/>
</dbReference>
<evidence type="ECO:0000313" key="5">
    <source>
        <dbReference type="Proteomes" id="UP000187455"/>
    </source>
</evidence>
<protein>
    <recommendedName>
        <fullName evidence="3">Tag1-like fifth Ig-like domain-containing protein</fullName>
    </recommendedName>
</protein>
<dbReference type="EMBL" id="LSSL01002918">
    <property type="protein sequence ID" value="OLY80969.1"/>
    <property type="molecule type" value="Genomic_DNA"/>
</dbReference>
<evidence type="ECO:0000259" key="3">
    <source>
        <dbReference type="Pfam" id="PF26153"/>
    </source>
</evidence>
<keyword evidence="2" id="KW-0472">Membrane</keyword>
<keyword evidence="2" id="KW-0812">Transmembrane</keyword>
<dbReference type="InterPro" id="IPR059066">
    <property type="entry name" value="Ig_Tag1-like_5th"/>
</dbReference>
<dbReference type="AlphaFoldDB" id="A0A1R0GVR6"/>
<gene>
    <name evidence="4" type="ORF">AYI68_g4932</name>
</gene>
<evidence type="ECO:0000256" key="2">
    <source>
        <dbReference type="SAM" id="Phobius"/>
    </source>
</evidence>
<feature type="transmembrane region" description="Helical" evidence="2">
    <location>
        <begin position="92"/>
        <end position="113"/>
    </location>
</feature>
<accession>A0A1R0GVR6</accession>
<keyword evidence="2" id="KW-1133">Transmembrane helix</keyword>
<keyword evidence="5" id="KW-1185">Reference proteome</keyword>